<dbReference type="Proteomes" id="UP000521922">
    <property type="component" value="Unassembled WGS sequence"/>
</dbReference>
<dbReference type="Pfam" id="PF01590">
    <property type="entry name" value="GAF"/>
    <property type="match status" value="1"/>
</dbReference>
<dbReference type="InterPro" id="IPR013656">
    <property type="entry name" value="PAS_4"/>
</dbReference>
<comment type="caution">
    <text evidence="3">The sequence shown here is derived from an EMBL/GenBank/DDBJ whole genome shotgun (WGS) entry which is preliminary data.</text>
</comment>
<proteinExistence type="predicted"/>
<keyword evidence="1" id="KW-0378">Hydrolase</keyword>
<keyword evidence="4" id="KW-1185">Reference proteome</keyword>
<reference evidence="3 4" key="1">
    <citation type="submission" date="2020-07" db="EMBL/GenBank/DDBJ databases">
        <title>Sequencing the genomes of 1000 actinobacteria strains.</title>
        <authorList>
            <person name="Klenk H.-P."/>
        </authorList>
    </citation>
    <scope>NUCLEOTIDE SEQUENCE [LARGE SCALE GENOMIC DNA]</scope>
    <source>
        <strain evidence="3 4">DSM 7487</strain>
    </source>
</reference>
<evidence type="ECO:0000313" key="3">
    <source>
        <dbReference type="EMBL" id="NYD22797.1"/>
    </source>
</evidence>
<dbReference type="SMART" id="SM00331">
    <property type="entry name" value="PP2C_SIG"/>
    <property type="match status" value="1"/>
</dbReference>
<name>A0A7Y9DLG1_9ACTN</name>
<dbReference type="PROSITE" id="PS50112">
    <property type="entry name" value="PAS"/>
    <property type="match status" value="1"/>
</dbReference>
<dbReference type="GO" id="GO:0016791">
    <property type="term" value="F:phosphatase activity"/>
    <property type="evidence" value="ECO:0007669"/>
    <property type="project" value="TreeGrafter"/>
</dbReference>
<dbReference type="Pfam" id="PF07228">
    <property type="entry name" value="SpoIIE"/>
    <property type="match status" value="1"/>
</dbReference>
<dbReference type="SUPFAM" id="SSF81606">
    <property type="entry name" value="PP2C-like"/>
    <property type="match status" value="1"/>
</dbReference>
<protein>
    <submittedName>
        <fullName evidence="3">Serine phosphatase RsbU (Regulator of sigma subunit)/PAS domain-containing protein</fullName>
    </submittedName>
</protein>
<dbReference type="SUPFAM" id="SSF55785">
    <property type="entry name" value="PYP-like sensor domain (PAS domain)"/>
    <property type="match status" value="2"/>
</dbReference>
<dbReference type="InterPro" id="IPR052016">
    <property type="entry name" value="Bact_Sigma-Reg"/>
</dbReference>
<gene>
    <name evidence="3" type="ORF">BJ968_002337</name>
</gene>
<dbReference type="Pfam" id="PF08448">
    <property type="entry name" value="PAS_4"/>
    <property type="match status" value="1"/>
</dbReference>
<dbReference type="RefSeq" id="WP_179752035.1">
    <property type="nucleotide sequence ID" value="NZ_BAAAGN010000020.1"/>
</dbReference>
<dbReference type="InterPro" id="IPR029016">
    <property type="entry name" value="GAF-like_dom_sf"/>
</dbReference>
<dbReference type="InterPro" id="IPR013655">
    <property type="entry name" value="PAS_fold_3"/>
</dbReference>
<sequence>MLDPAQDAERVGLTLALDAAGLALFDHDLRTGRLHADERLAALFGHPADRSSGGFERRLAELLTPADLTRFRDAVTTAVECDEPFHVELHLRAGGGAPAWVGVRGRVLREGGAPVRVVGVAYDTTRDHVQDLASALELLPAAYYALDPEGTLRTLNAEAERIAGRPRAQLLGRRWHDVFDLAAGTDADRVLRSVERTGRAETVELLHPAPLSLWCELRAWPDGEGTSVVLLPSGARRDAERAAERATTQLQVLASVGAHLSGTLDAETAVARLAGILVPVLGDWCIVSVVDEHATLRDVGCQHADPARQELLESYRSHRLRALVAHNPAGPPYILQAVRSGRPVTLPVPAVDAIRQVLDPGPAADEITRLDPEGVVVLPLRARGRTVGLVTLARDRGRRPFDVEDLATVSGVAERAALALDNARLYGQQQRIAEGLQRDLLTPPAQSPHWQTAVRYRPAAQAAQVGGDWYDAFHQPDGSTMLVIGDVVGHDIGAAAAMGQLRNVLRGISFAAPDGPAGLLGRLDAAMAGLGLSTMATALVGRLEPQPDGVFLEFSSAGHPAPVLLRGTGTVVPLVAADRRLGPDLLLGIDPGTERHDGELLLHEGDTLLFHTDGLVERRDQSLDVGTARLLDAVSRHAALGLEELCDAVLDDLLPEHPEDDVALVAVRVGAVGTGGAVRPRS</sequence>
<dbReference type="InterPro" id="IPR035965">
    <property type="entry name" value="PAS-like_dom_sf"/>
</dbReference>
<dbReference type="PANTHER" id="PTHR43156:SF2">
    <property type="entry name" value="STAGE II SPORULATION PROTEIN E"/>
    <property type="match status" value="1"/>
</dbReference>
<dbReference type="Pfam" id="PF08447">
    <property type="entry name" value="PAS_3"/>
    <property type="match status" value="1"/>
</dbReference>
<dbReference type="PANTHER" id="PTHR43156">
    <property type="entry name" value="STAGE II SPORULATION PROTEIN E-RELATED"/>
    <property type="match status" value="1"/>
</dbReference>
<dbReference type="InterPro" id="IPR036457">
    <property type="entry name" value="PPM-type-like_dom_sf"/>
</dbReference>
<evidence type="ECO:0000259" key="2">
    <source>
        <dbReference type="PROSITE" id="PS50112"/>
    </source>
</evidence>
<dbReference type="SMART" id="SM00065">
    <property type="entry name" value="GAF"/>
    <property type="match status" value="1"/>
</dbReference>
<dbReference type="EMBL" id="JACCBB010000001">
    <property type="protein sequence ID" value="NYD22797.1"/>
    <property type="molecule type" value="Genomic_DNA"/>
</dbReference>
<evidence type="ECO:0000313" key="4">
    <source>
        <dbReference type="Proteomes" id="UP000521922"/>
    </source>
</evidence>
<dbReference type="InterPro" id="IPR000014">
    <property type="entry name" value="PAS"/>
</dbReference>
<dbReference type="Gene3D" id="3.60.40.10">
    <property type="entry name" value="PPM-type phosphatase domain"/>
    <property type="match status" value="1"/>
</dbReference>
<dbReference type="InterPro" id="IPR003018">
    <property type="entry name" value="GAF"/>
</dbReference>
<organism evidence="3 4">
    <name type="scientific">Kineococcus aurantiacus</name>
    <dbReference type="NCBI Taxonomy" id="37633"/>
    <lineage>
        <taxon>Bacteria</taxon>
        <taxon>Bacillati</taxon>
        <taxon>Actinomycetota</taxon>
        <taxon>Actinomycetes</taxon>
        <taxon>Kineosporiales</taxon>
        <taxon>Kineosporiaceae</taxon>
        <taxon>Kineococcus</taxon>
    </lineage>
</organism>
<dbReference type="Gene3D" id="3.30.450.20">
    <property type="entry name" value="PAS domain"/>
    <property type="match status" value="2"/>
</dbReference>
<evidence type="ECO:0000256" key="1">
    <source>
        <dbReference type="ARBA" id="ARBA00022801"/>
    </source>
</evidence>
<feature type="domain" description="PAS" evidence="2">
    <location>
        <begin position="128"/>
        <end position="201"/>
    </location>
</feature>
<accession>A0A7Y9DLG1</accession>
<dbReference type="SMART" id="SM00091">
    <property type="entry name" value="PAS"/>
    <property type="match status" value="2"/>
</dbReference>
<dbReference type="Gene3D" id="3.30.450.40">
    <property type="match status" value="1"/>
</dbReference>
<dbReference type="SUPFAM" id="SSF55781">
    <property type="entry name" value="GAF domain-like"/>
    <property type="match status" value="1"/>
</dbReference>
<dbReference type="InterPro" id="IPR001932">
    <property type="entry name" value="PPM-type_phosphatase-like_dom"/>
</dbReference>
<dbReference type="AlphaFoldDB" id="A0A7Y9DLG1"/>